<dbReference type="InterPro" id="IPR023796">
    <property type="entry name" value="Serpin_dom"/>
</dbReference>
<gene>
    <name evidence="4" type="ORF">UA74_24360</name>
</gene>
<evidence type="ECO:0000313" key="5">
    <source>
        <dbReference type="Proteomes" id="UP000185511"/>
    </source>
</evidence>
<accession>A0AAC9LGE5</accession>
<evidence type="ECO:0000256" key="1">
    <source>
        <dbReference type="RuleBase" id="RU000411"/>
    </source>
</evidence>
<name>A0AAC9LGE5_9PSEU</name>
<organism evidence="4 5">
    <name type="scientific">Actinoalloteichus fjordicus</name>
    <dbReference type="NCBI Taxonomy" id="1612552"/>
    <lineage>
        <taxon>Bacteria</taxon>
        <taxon>Bacillati</taxon>
        <taxon>Actinomycetota</taxon>
        <taxon>Actinomycetes</taxon>
        <taxon>Pseudonocardiales</taxon>
        <taxon>Pseudonocardiaceae</taxon>
        <taxon>Actinoalloteichus</taxon>
    </lineage>
</organism>
<keyword evidence="4" id="KW-0722">Serine protease inhibitor</keyword>
<feature type="domain" description="Serpin" evidence="3">
    <location>
        <begin position="80"/>
        <end position="440"/>
    </location>
</feature>
<evidence type="ECO:0000313" key="4">
    <source>
        <dbReference type="EMBL" id="APU16886.1"/>
    </source>
</evidence>
<proteinExistence type="inferred from homology"/>
<dbReference type="Gene3D" id="2.30.39.10">
    <property type="entry name" value="Alpha-1-antitrypsin, domain 1"/>
    <property type="match status" value="1"/>
</dbReference>
<dbReference type="InterPro" id="IPR036186">
    <property type="entry name" value="Serpin_sf"/>
</dbReference>
<dbReference type="InterPro" id="IPR042185">
    <property type="entry name" value="Serpin_sf_2"/>
</dbReference>
<dbReference type="CDD" id="cd19590">
    <property type="entry name" value="serpin_thermopin-like"/>
    <property type="match status" value="1"/>
</dbReference>
<dbReference type="InterPro" id="IPR023795">
    <property type="entry name" value="Serpin_CS"/>
</dbReference>
<dbReference type="PANTHER" id="PTHR11461:SF211">
    <property type="entry name" value="GH10112P-RELATED"/>
    <property type="match status" value="1"/>
</dbReference>
<dbReference type="AlphaFoldDB" id="A0AAC9LGE5"/>
<dbReference type="KEGG" id="acad:UA74_24360"/>
<dbReference type="SUPFAM" id="SSF56574">
    <property type="entry name" value="Serpins"/>
    <property type="match status" value="1"/>
</dbReference>
<dbReference type="Proteomes" id="UP000185511">
    <property type="component" value="Chromosome"/>
</dbReference>
<dbReference type="PANTHER" id="PTHR11461">
    <property type="entry name" value="SERINE PROTEASE INHIBITOR, SERPIN"/>
    <property type="match status" value="1"/>
</dbReference>
<keyword evidence="5" id="KW-1185">Reference proteome</keyword>
<feature type="region of interest" description="Disordered" evidence="2">
    <location>
        <begin position="1"/>
        <end position="56"/>
    </location>
</feature>
<dbReference type="InterPro" id="IPR000215">
    <property type="entry name" value="Serpin_fam"/>
</dbReference>
<dbReference type="GO" id="GO:0004867">
    <property type="term" value="F:serine-type endopeptidase inhibitor activity"/>
    <property type="evidence" value="ECO:0007669"/>
    <property type="project" value="UniProtKB-KW"/>
</dbReference>
<sequence>MSRRESRREGPAGDRDGGGRPSDGDSDQPSEPDGRHRRCLPQRVGPAARSRVRAPFADRADDRQGLLITVDDRAHLSFALNLHRALAPSDGGDFCWSPLSVASALGLAAAGARGSTRDELSRVLTDGSPDDLHRVAGPLIASAELSTSGGGEDPPILSVANTLWTRDDLVVHPSFRRNLEQWPGGAVKGAPFEADPEGARTLINEDVADLTRGLIPELLPAGTVEKRTMAALVNALYLKTAWVNRFTEGATSPLPFHARAGVREVPTMTLTERMPYAVRSGWQVVGLPAKGGVEAVILLPDGELAEAEAGLDGATLGALLDAIRATRVELFLPRLRVTGRADLKASLSGLGVRSMFRDDADFSGLSESHPVQISSVLHESVLQIDEEGLEGAAATAAMFVLAGAMVPQRPITVRVDRPFLLLIRHRRSGSVYFLARVTDPS</sequence>
<evidence type="ECO:0000256" key="2">
    <source>
        <dbReference type="SAM" id="MobiDB-lite"/>
    </source>
</evidence>
<dbReference type="GO" id="GO:0005615">
    <property type="term" value="C:extracellular space"/>
    <property type="evidence" value="ECO:0007669"/>
    <property type="project" value="InterPro"/>
</dbReference>
<dbReference type="InterPro" id="IPR042178">
    <property type="entry name" value="Serpin_sf_1"/>
</dbReference>
<keyword evidence="4" id="KW-0646">Protease inhibitor</keyword>
<reference evidence="5" key="1">
    <citation type="submission" date="2016-06" db="EMBL/GenBank/DDBJ databases">
        <title>Complete genome sequence of Actinoalloteichus fjordicus DSM 46855 (=ADI127-17), type strain of the new species Actinoalloteichus fjordicus.</title>
        <authorList>
            <person name="Ruckert C."/>
            <person name="Nouioui I."/>
            <person name="Willmese J."/>
            <person name="van Wezel G."/>
            <person name="Klenk H.-P."/>
            <person name="Kalinowski J."/>
            <person name="Zotchev S.B."/>
        </authorList>
    </citation>
    <scope>NUCLEOTIDE SEQUENCE [LARGE SCALE GENOMIC DNA]</scope>
    <source>
        <strain evidence="5">ADI127-7</strain>
    </source>
</reference>
<evidence type="ECO:0000259" key="3">
    <source>
        <dbReference type="SMART" id="SM00093"/>
    </source>
</evidence>
<dbReference type="Gene3D" id="3.30.497.10">
    <property type="entry name" value="Antithrombin, subunit I, domain 2"/>
    <property type="match status" value="1"/>
</dbReference>
<feature type="compositionally biased region" description="Basic and acidic residues" evidence="2">
    <location>
        <begin position="1"/>
        <end position="18"/>
    </location>
</feature>
<dbReference type="SMART" id="SM00093">
    <property type="entry name" value="SERPIN"/>
    <property type="match status" value="1"/>
</dbReference>
<comment type="similarity">
    <text evidence="1">Belongs to the serpin family.</text>
</comment>
<protein>
    <submittedName>
        <fullName evidence="4">Serine protease inhibitor</fullName>
    </submittedName>
</protein>
<dbReference type="EMBL" id="CP016076">
    <property type="protein sequence ID" value="APU16886.1"/>
    <property type="molecule type" value="Genomic_DNA"/>
</dbReference>
<dbReference type="PROSITE" id="PS00284">
    <property type="entry name" value="SERPIN"/>
    <property type="match status" value="1"/>
</dbReference>
<dbReference type="Pfam" id="PF00079">
    <property type="entry name" value="Serpin"/>
    <property type="match status" value="1"/>
</dbReference>